<evidence type="ECO:0000256" key="4">
    <source>
        <dbReference type="ARBA" id="ARBA00048740"/>
    </source>
</evidence>
<feature type="compositionally biased region" description="Polar residues" evidence="8">
    <location>
        <begin position="180"/>
        <end position="190"/>
    </location>
</feature>
<feature type="region of interest" description="Disordered" evidence="8">
    <location>
        <begin position="1"/>
        <end position="190"/>
    </location>
</feature>
<comment type="catalytic activity">
    <reaction evidence="4">
        <text>a 5'-end (N(7)-methyl 5'-triphosphoguanosine)-ribonucleoside in snoRNA + S-adenosyl-L-methionine = a 5'-end (N(2),N(7)-dimethyl 5'-triphosphoguanosine)-ribonucleoside in snoRNA + S-adenosyl-L-homocysteine + H(+)</text>
        <dbReference type="Rhea" id="RHEA:78475"/>
        <dbReference type="Rhea" id="RHEA-COMP:19086"/>
        <dbReference type="Rhea" id="RHEA-COMP:19088"/>
        <dbReference type="ChEBI" id="CHEBI:15378"/>
        <dbReference type="ChEBI" id="CHEBI:57856"/>
        <dbReference type="ChEBI" id="CHEBI:59789"/>
        <dbReference type="ChEBI" id="CHEBI:156461"/>
        <dbReference type="ChEBI" id="CHEBI:172880"/>
    </reaction>
    <physiologicalReaction direction="left-to-right" evidence="4">
        <dbReference type="Rhea" id="RHEA:78476"/>
    </physiologicalReaction>
</comment>
<dbReference type="InterPro" id="IPR019012">
    <property type="entry name" value="RNA_cap_Gua-N2-MeTrfase"/>
</dbReference>
<reference evidence="9 10" key="1">
    <citation type="journal article" date="2009" name="Nature">
        <title>Evolution of pathogenicity and sexual reproduction in eight Candida genomes.</title>
        <authorList>
            <person name="Butler G."/>
            <person name="Rasmussen M.D."/>
            <person name="Lin M.F."/>
            <person name="Santos M.A."/>
            <person name="Sakthikumar S."/>
            <person name="Munro C.A."/>
            <person name="Rheinbay E."/>
            <person name="Grabherr M."/>
            <person name="Forche A."/>
            <person name="Reedy J.L."/>
            <person name="Agrafioti I."/>
            <person name="Arnaud M.B."/>
            <person name="Bates S."/>
            <person name="Brown A.J."/>
            <person name="Brunke S."/>
            <person name="Costanzo M.C."/>
            <person name="Fitzpatrick D.A."/>
            <person name="de Groot P.W."/>
            <person name="Harris D."/>
            <person name="Hoyer L.L."/>
            <person name="Hube B."/>
            <person name="Klis F.M."/>
            <person name="Kodira C."/>
            <person name="Lennard N."/>
            <person name="Logue M.E."/>
            <person name="Martin R."/>
            <person name="Neiman A.M."/>
            <person name="Nikolaou E."/>
            <person name="Quail M.A."/>
            <person name="Quinn J."/>
            <person name="Santos M.C."/>
            <person name="Schmitzberger F.F."/>
            <person name="Sherlock G."/>
            <person name="Shah P."/>
            <person name="Silverstein K.A."/>
            <person name="Skrzypek M.S."/>
            <person name="Soll D."/>
            <person name="Staggs R."/>
            <person name="Stansfield I."/>
            <person name="Stumpf M.P."/>
            <person name="Sudbery P.E."/>
            <person name="Srikantha T."/>
            <person name="Zeng Q."/>
            <person name="Berman J."/>
            <person name="Berriman M."/>
            <person name="Heitman J."/>
            <person name="Gow N.A."/>
            <person name="Lorenz M.C."/>
            <person name="Birren B.W."/>
            <person name="Kellis M."/>
            <person name="Cuomo C.A."/>
        </authorList>
    </citation>
    <scope>NUCLEOTIDE SEQUENCE [LARGE SCALE GENOMIC DNA]</scope>
    <source>
        <strain evidence="10">ATCC MYA-3404 / T1</strain>
    </source>
</reference>
<evidence type="ECO:0000256" key="2">
    <source>
        <dbReference type="ARBA" id="ARBA00025783"/>
    </source>
</evidence>
<feature type="compositionally biased region" description="Polar residues" evidence="8">
    <location>
        <begin position="124"/>
        <end position="134"/>
    </location>
</feature>
<name>C5M788_CANTT</name>
<dbReference type="AlphaFoldDB" id="C5M788"/>
<feature type="region of interest" description="Disordered" evidence="8">
    <location>
        <begin position="375"/>
        <end position="403"/>
    </location>
</feature>
<dbReference type="RefSeq" id="XP_002547413.1">
    <property type="nucleotide sequence ID" value="XM_002547367.1"/>
</dbReference>
<dbReference type="InterPro" id="IPR029063">
    <property type="entry name" value="SAM-dependent_MTases_sf"/>
</dbReference>
<dbReference type="CDD" id="cd02440">
    <property type="entry name" value="AdoMet_MTases"/>
    <property type="match status" value="1"/>
</dbReference>
<evidence type="ECO:0000256" key="3">
    <source>
        <dbReference type="ARBA" id="ARBA00047418"/>
    </source>
</evidence>
<dbReference type="OrthoDB" id="194443at2759"/>
<feature type="compositionally biased region" description="Acidic residues" evidence="8">
    <location>
        <begin position="136"/>
        <end position="169"/>
    </location>
</feature>
<proteinExistence type="inferred from homology"/>
<evidence type="ECO:0000256" key="1">
    <source>
        <dbReference type="ARBA" id="ARBA00018517"/>
    </source>
</evidence>
<gene>
    <name evidence="9" type="ORF">CTRG_01720</name>
</gene>
<dbReference type="SUPFAM" id="SSF53335">
    <property type="entry name" value="S-adenosyl-L-methionine-dependent methyltransferases"/>
    <property type="match status" value="1"/>
</dbReference>
<keyword evidence="10" id="KW-1185">Reference proteome</keyword>
<organism evidence="9 10">
    <name type="scientific">Candida tropicalis (strain ATCC MYA-3404 / T1)</name>
    <name type="common">Yeast</name>
    <dbReference type="NCBI Taxonomy" id="294747"/>
    <lineage>
        <taxon>Eukaryota</taxon>
        <taxon>Fungi</taxon>
        <taxon>Dikarya</taxon>
        <taxon>Ascomycota</taxon>
        <taxon>Saccharomycotina</taxon>
        <taxon>Pichiomycetes</taxon>
        <taxon>Debaryomycetaceae</taxon>
        <taxon>Candida/Lodderomyces clade</taxon>
        <taxon>Candida</taxon>
    </lineage>
</organism>
<comment type="similarity">
    <text evidence="2">Belongs to the methyltransferase superfamily. Trimethylguanosine synthase family.</text>
</comment>
<feature type="compositionally biased region" description="Basic residues" evidence="8">
    <location>
        <begin position="23"/>
        <end position="46"/>
    </location>
</feature>
<sequence>MGKKNEAKKEKSTIIDPDENKITKKKKKSKKTKKEKKRAKKEKRSKVKELENEEQSKDLKNSTDQRMLLTDALNKANKKNEENTNDLDTAMAERQLMVDILKKVNKKHKKNKKNKKKKKKSRIEQYSNDSNTTPESEMEQEDVYEEEYPEEEYSQNEYEQDFEEDEPETEPQAYSFDPLSYNSSVSTNPNSLQKQQQHTYHGELLTHTYYTLPDDTKKFWKRRYQLFSKFDEGIYMSSELWFSVTPEKTAKYIAELFKSLLPSATKCCDVACGGGGNAIQFASLFDYVVAIDINPINLYCTQHNSEIYGVQDHIMTLEGDWNELSQDDSWIPKEITSSENVYNEEEENDDIQDWSIEEEDLDDGESDHVEGLEDIGEGINDDNDGGGENPWSGNGVGHGDSIWSGIREEDKPFDFIFSSPPWGGVDYSRDGFDLENMPSFPLTKMLTQFKQFTNCIGLYLPKSSDLDQLDLATRTVFGENAEYRFVHLGCAILALIGEELISNFDESAD</sequence>
<comment type="catalytic activity">
    <reaction evidence="6">
        <text>a 5'-end (N(7)-methyl 5'-triphosphoguanosine)-ribonucleoside in snRNA + S-adenosyl-L-methionine = a 5'-end (N(2),N(7)-dimethyl 5'-triphosphoguanosine)-ribonucleoside in snRNA + S-adenosyl-L-homocysteine + H(+)</text>
        <dbReference type="Rhea" id="RHEA:78471"/>
        <dbReference type="Rhea" id="RHEA-COMP:19085"/>
        <dbReference type="Rhea" id="RHEA-COMP:19087"/>
        <dbReference type="ChEBI" id="CHEBI:15378"/>
        <dbReference type="ChEBI" id="CHEBI:57856"/>
        <dbReference type="ChEBI" id="CHEBI:59789"/>
        <dbReference type="ChEBI" id="CHEBI:156461"/>
        <dbReference type="ChEBI" id="CHEBI:172880"/>
    </reaction>
    <physiologicalReaction direction="left-to-right" evidence="6">
        <dbReference type="Rhea" id="RHEA:78472"/>
    </physiologicalReaction>
</comment>
<feature type="compositionally biased region" description="Acidic residues" evidence="8">
    <location>
        <begin position="375"/>
        <end position="385"/>
    </location>
</feature>
<evidence type="ECO:0000256" key="7">
    <source>
        <dbReference type="ARBA" id="ARBA00049790"/>
    </source>
</evidence>
<feature type="compositionally biased region" description="Basic and acidic residues" evidence="8">
    <location>
        <begin position="1"/>
        <end position="22"/>
    </location>
</feature>
<evidence type="ECO:0000256" key="6">
    <source>
        <dbReference type="ARBA" id="ARBA00049075"/>
    </source>
</evidence>
<evidence type="ECO:0000256" key="5">
    <source>
        <dbReference type="ARBA" id="ARBA00048763"/>
    </source>
</evidence>
<dbReference type="HOGENOM" id="CLU_535265_0_0_1"/>
<dbReference type="KEGG" id="ctp:CTRG_01720"/>
<dbReference type="VEuPathDB" id="FungiDB:CTRG_01720"/>
<dbReference type="STRING" id="294747.C5M788"/>
<dbReference type="GeneID" id="8301539"/>
<dbReference type="eggNOG" id="KOG2730">
    <property type="taxonomic scope" value="Eukaryota"/>
</dbReference>
<accession>C5M788</accession>
<feature type="compositionally biased region" description="Basic and acidic residues" evidence="8">
    <location>
        <begin position="47"/>
        <end position="63"/>
    </location>
</feature>
<feature type="compositionally biased region" description="Basic residues" evidence="8">
    <location>
        <begin position="103"/>
        <end position="121"/>
    </location>
</feature>
<protein>
    <recommendedName>
        <fullName evidence="1">Trimethylguanosine synthase</fullName>
    </recommendedName>
    <alternativeName>
        <fullName evidence="7">Cap-specific guanine-N(2) methyltransferase</fullName>
    </alternativeName>
</protein>
<evidence type="ECO:0000313" key="9">
    <source>
        <dbReference type="EMBL" id="EER34858.1"/>
    </source>
</evidence>
<dbReference type="PANTHER" id="PTHR14741:SF32">
    <property type="entry name" value="TRIMETHYLGUANOSINE SYNTHASE"/>
    <property type="match status" value="1"/>
</dbReference>
<dbReference type="GO" id="GO:0005634">
    <property type="term" value="C:nucleus"/>
    <property type="evidence" value="ECO:0007669"/>
    <property type="project" value="TreeGrafter"/>
</dbReference>
<evidence type="ECO:0000313" key="10">
    <source>
        <dbReference type="Proteomes" id="UP000002037"/>
    </source>
</evidence>
<dbReference type="Pfam" id="PF09445">
    <property type="entry name" value="Methyltransf_15"/>
    <property type="match status" value="1"/>
</dbReference>
<dbReference type="Proteomes" id="UP000002037">
    <property type="component" value="Unassembled WGS sequence"/>
</dbReference>
<dbReference type="GO" id="GO:0071164">
    <property type="term" value="F:RNA cap trimethylguanosine synthase activity"/>
    <property type="evidence" value="ECO:0007669"/>
    <property type="project" value="TreeGrafter"/>
</dbReference>
<evidence type="ECO:0000256" key="8">
    <source>
        <dbReference type="SAM" id="MobiDB-lite"/>
    </source>
</evidence>
<comment type="catalytic activity">
    <reaction evidence="3">
        <text>a 5'-end (N(2),N(7)-dimethyl 5'-triphosphoguanosine)-ribonucleoside in snoRNA + S-adenosyl-L-methionine = a 5'-end (N(2),N(2),N(7)-trimethyl 5'-triphosphoguanosine)-ribonucleoside in snoRNA + S-adenosyl-L-homocysteine + H(+)</text>
        <dbReference type="Rhea" id="RHEA:78507"/>
        <dbReference type="Rhea" id="RHEA-COMP:19088"/>
        <dbReference type="Rhea" id="RHEA-COMP:19090"/>
        <dbReference type="ChEBI" id="CHEBI:15378"/>
        <dbReference type="ChEBI" id="CHEBI:57856"/>
        <dbReference type="ChEBI" id="CHEBI:59789"/>
        <dbReference type="ChEBI" id="CHEBI:167623"/>
        <dbReference type="ChEBI" id="CHEBI:172880"/>
    </reaction>
    <physiologicalReaction direction="left-to-right" evidence="3">
        <dbReference type="Rhea" id="RHEA:78508"/>
    </physiologicalReaction>
</comment>
<dbReference type="Gene3D" id="3.40.50.150">
    <property type="entry name" value="Vaccinia Virus protein VP39"/>
    <property type="match status" value="1"/>
</dbReference>
<dbReference type="EMBL" id="GG692396">
    <property type="protein sequence ID" value="EER34858.1"/>
    <property type="molecule type" value="Genomic_DNA"/>
</dbReference>
<comment type="catalytic activity">
    <reaction evidence="5">
        <text>a 5'-end (N(2),N(7)-dimethyl 5'-triphosphoguanosine)-ribonucleoside in snRNA + S-adenosyl-L-methionine = a 5'-end (N(2),N(2),N(7)-trimethyl 5'-triphosphoguanosine)-ribonucleoside in snRNA + S-adenosyl-L-homocysteine + H(+)</text>
        <dbReference type="Rhea" id="RHEA:78479"/>
        <dbReference type="Rhea" id="RHEA-COMP:19087"/>
        <dbReference type="Rhea" id="RHEA-COMP:19089"/>
        <dbReference type="ChEBI" id="CHEBI:15378"/>
        <dbReference type="ChEBI" id="CHEBI:57856"/>
        <dbReference type="ChEBI" id="CHEBI:59789"/>
        <dbReference type="ChEBI" id="CHEBI:167623"/>
        <dbReference type="ChEBI" id="CHEBI:172880"/>
    </reaction>
    <physiologicalReaction direction="left-to-right" evidence="5">
        <dbReference type="Rhea" id="RHEA:78480"/>
    </physiologicalReaction>
</comment>
<dbReference type="PANTHER" id="PTHR14741">
    <property type="entry name" value="S-ADENOSYLMETHIONINE-DEPENDENT METHYLTRANSFERASE RELATED"/>
    <property type="match status" value="1"/>
</dbReference>